<organism evidence="2 3">
    <name type="scientific">Eubacterium callanderi</name>
    <dbReference type="NCBI Taxonomy" id="53442"/>
    <lineage>
        <taxon>Bacteria</taxon>
        <taxon>Bacillati</taxon>
        <taxon>Bacillota</taxon>
        <taxon>Clostridia</taxon>
        <taxon>Eubacteriales</taxon>
        <taxon>Eubacteriaceae</taxon>
        <taxon>Eubacterium</taxon>
    </lineage>
</organism>
<dbReference type="AlphaFoldDB" id="E3GQF9"/>
<accession>E3GQF9</accession>
<evidence type="ECO:0000313" key="2">
    <source>
        <dbReference type="EMBL" id="ADO39251.1"/>
    </source>
</evidence>
<dbReference type="Proteomes" id="UP000006873">
    <property type="component" value="Chromosome"/>
</dbReference>
<dbReference type="EMBL" id="CP002273">
    <property type="protein sequence ID" value="ADO39251.1"/>
    <property type="molecule type" value="Genomic_DNA"/>
</dbReference>
<reference evidence="2 3" key="2">
    <citation type="journal article" date="2011" name="J. Bacteriol.">
        <title>Complete genome sequence of a carbon monoxide-utilizing acetogen, Eubacterium limosum KIST612.</title>
        <authorList>
            <person name="Roh H."/>
            <person name="Ko H.J."/>
            <person name="Kim D."/>
            <person name="Choi D.G."/>
            <person name="Park S."/>
            <person name="Kim S."/>
            <person name="Chang I.S."/>
            <person name="Choi I.G."/>
        </authorList>
    </citation>
    <scope>NUCLEOTIDE SEQUENCE [LARGE SCALE GENOMIC DNA]</scope>
    <source>
        <strain evidence="2 3">KIST612</strain>
    </source>
</reference>
<sequence length="40" mass="4564">MKLSGMGGFFFMMASFGLLLVYPRSGGKKRGFRFIKENKK</sequence>
<keyword evidence="1" id="KW-0472">Membrane</keyword>
<name>E3GQF9_9FIRM</name>
<evidence type="ECO:0000313" key="3">
    <source>
        <dbReference type="Proteomes" id="UP000006873"/>
    </source>
</evidence>
<protein>
    <submittedName>
        <fullName evidence="2">Uncharacterized protein</fullName>
    </submittedName>
</protein>
<dbReference type="HOGENOM" id="CLU_3289853_0_0_9"/>
<gene>
    <name evidence="2" type="ordered locus">ELI_4311</name>
</gene>
<keyword evidence="1" id="KW-1133">Transmembrane helix</keyword>
<keyword evidence="1" id="KW-0812">Transmembrane</keyword>
<dbReference type="KEGG" id="elm:ELI_4311"/>
<evidence type="ECO:0000256" key="1">
    <source>
        <dbReference type="SAM" id="Phobius"/>
    </source>
</evidence>
<feature type="transmembrane region" description="Helical" evidence="1">
    <location>
        <begin position="6"/>
        <end position="23"/>
    </location>
</feature>
<reference key="1">
    <citation type="submission" date="2010-09" db="EMBL/GenBank/DDBJ databases">
        <authorList>
            <person name="Roh H."/>
            <person name="Ko H.-J."/>
            <person name="Kim D."/>
            <person name="Choi D.G."/>
            <person name="Park S."/>
            <person name="Kim S."/>
            <person name="Kim K.H."/>
            <person name="Chang I.S."/>
            <person name="Choi I.-G."/>
        </authorList>
    </citation>
    <scope>NUCLEOTIDE SEQUENCE</scope>
    <source>
        <strain>KIST612</strain>
    </source>
</reference>
<keyword evidence="3" id="KW-1185">Reference proteome</keyword>
<proteinExistence type="predicted"/>